<proteinExistence type="predicted"/>
<name>A0A1I5YPV3_9BACT</name>
<evidence type="ECO:0000313" key="1">
    <source>
        <dbReference type="EMBL" id="SFQ46298.1"/>
    </source>
</evidence>
<dbReference type="STRING" id="1465490.SAMN05444277_113102"/>
<reference evidence="1 2" key="1">
    <citation type="submission" date="2016-10" db="EMBL/GenBank/DDBJ databases">
        <authorList>
            <person name="de Groot N.N."/>
        </authorList>
    </citation>
    <scope>NUCLEOTIDE SEQUENCE [LARGE SCALE GENOMIC DNA]</scope>
    <source>
        <strain evidence="1 2">DSM 28286</strain>
    </source>
</reference>
<accession>A0A1I5YPV3</accession>
<dbReference type="Proteomes" id="UP000199031">
    <property type="component" value="Unassembled WGS sequence"/>
</dbReference>
<sequence length="99" mass="11297">MLSDKLNIISKYNIHPDDVKFIVREKPIIDTANEASRRALLVANMEIDNASLISMDEIRNSKRVMYWKIQENKADVDIAGIVWMDSGTCKLFKGRISSP</sequence>
<gene>
    <name evidence="1" type="ORF">SAMN05444277_113102</name>
</gene>
<dbReference type="EMBL" id="FOXQ01000013">
    <property type="protein sequence ID" value="SFQ46298.1"/>
    <property type="molecule type" value="Genomic_DNA"/>
</dbReference>
<organism evidence="1 2">
    <name type="scientific">Parafilimonas terrae</name>
    <dbReference type="NCBI Taxonomy" id="1465490"/>
    <lineage>
        <taxon>Bacteria</taxon>
        <taxon>Pseudomonadati</taxon>
        <taxon>Bacteroidota</taxon>
        <taxon>Chitinophagia</taxon>
        <taxon>Chitinophagales</taxon>
        <taxon>Chitinophagaceae</taxon>
        <taxon>Parafilimonas</taxon>
    </lineage>
</organism>
<dbReference type="AlphaFoldDB" id="A0A1I5YPV3"/>
<protein>
    <submittedName>
        <fullName evidence="1">Uncharacterized protein</fullName>
    </submittedName>
</protein>
<keyword evidence="2" id="KW-1185">Reference proteome</keyword>
<dbReference type="RefSeq" id="WP_090661914.1">
    <property type="nucleotide sequence ID" value="NZ_FOXQ01000013.1"/>
</dbReference>
<evidence type="ECO:0000313" key="2">
    <source>
        <dbReference type="Proteomes" id="UP000199031"/>
    </source>
</evidence>